<comment type="subcellular location">
    <subcellularLocation>
        <location evidence="2">Cytoplasm</location>
    </subcellularLocation>
    <subcellularLocation>
        <location evidence="1">Endosome</location>
    </subcellularLocation>
</comment>
<evidence type="ECO:0000256" key="4">
    <source>
        <dbReference type="ARBA" id="ARBA00022753"/>
    </source>
</evidence>
<dbReference type="PROSITE" id="PS51180">
    <property type="entry name" value="BRO1"/>
    <property type="match status" value="1"/>
</dbReference>
<accession>A0AAV5QST4</accession>
<organism evidence="8 9">
    <name type="scientific">Saccharomycopsis crataegensis</name>
    <dbReference type="NCBI Taxonomy" id="43959"/>
    <lineage>
        <taxon>Eukaryota</taxon>
        <taxon>Fungi</taxon>
        <taxon>Dikarya</taxon>
        <taxon>Ascomycota</taxon>
        <taxon>Saccharomycotina</taxon>
        <taxon>Saccharomycetes</taxon>
        <taxon>Saccharomycopsidaceae</taxon>
        <taxon>Saccharomycopsis</taxon>
    </lineage>
</organism>
<dbReference type="EMBL" id="BTFZ01000011">
    <property type="protein sequence ID" value="GMM37198.1"/>
    <property type="molecule type" value="Genomic_DNA"/>
</dbReference>
<feature type="region of interest" description="Disordered" evidence="6">
    <location>
        <begin position="874"/>
        <end position="971"/>
    </location>
</feature>
<dbReference type="GeneID" id="90075173"/>
<evidence type="ECO:0000256" key="5">
    <source>
        <dbReference type="ARBA" id="ARBA00041284"/>
    </source>
</evidence>
<feature type="domain" description="BRO1" evidence="7">
    <location>
        <begin position="5"/>
        <end position="420"/>
    </location>
</feature>
<dbReference type="InterPro" id="IPR038499">
    <property type="entry name" value="BRO1_sf"/>
</dbReference>
<dbReference type="Pfam" id="PF13949">
    <property type="entry name" value="ALIX_LYPXL_bnd"/>
    <property type="match status" value="1"/>
</dbReference>
<evidence type="ECO:0000313" key="9">
    <source>
        <dbReference type="Proteomes" id="UP001360560"/>
    </source>
</evidence>
<protein>
    <recommendedName>
        <fullName evidence="5">BRO domain-containing protein 1</fullName>
    </recommendedName>
</protein>
<evidence type="ECO:0000313" key="8">
    <source>
        <dbReference type="EMBL" id="GMM37198.1"/>
    </source>
</evidence>
<feature type="compositionally biased region" description="Low complexity" evidence="6">
    <location>
        <begin position="877"/>
        <end position="891"/>
    </location>
</feature>
<keyword evidence="9" id="KW-1185">Reference proteome</keyword>
<reference evidence="8 9" key="1">
    <citation type="journal article" date="2023" name="Elife">
        <title>Identification of key yeast species and microbe-microbe interactions impacting larval growth of Drosophila in the wild.</title>
        <authorList>
            <person name="Mure A."/>
            <person name="Sugiura Y."/>
            <person name="Maeda R."/>
            <person name="Honda K."/>
            <person name="Sakurai N."/>
            <person name="Takahashi Y."/>
            <person name="Watada M."/>
            <person name="Katoh T."/>
            <person name="Gotoh A."/>
            <person name="Gotoh Y."/>
            <person name="Taniguchi I."/>
            <person name="Nakamura K."/>
            <person name="Hayashi T."/>
            <person name="Katayama T."/>
            <person name="Uemura T."/>
            <person name="Hattori Y."/>
        </authorList>
    </citation>
    <scope>NUCLEOTIDE SEQUENCE [LARGE SCALE GENOMIC DNA]</scope>
    <source>
        <strain evidence="8 9">SC-9</strain>
    </source>
</reference>
<name>A0AAV5QST4_9ASCO</name>
<comment type="caution">
    <text evidence="8">The sequence shown here is derived from an EMBL/GenBank/DDBJ whole genome shotgun (WGS) entry which is preliminary data.</text>
</comment>
<dbReference type="Gene3D" id="1.25.40.280">
    <property type="entry name" value="alix/aip1 like domains"/>
    <property type="match status" value="1"/>
</dbReference>
<dbReference type="Gene3D" id="1.20.140.50">
    <property type="entry name" value="alix/aip1 like domains"/>
    <property type="match status" value="1"/>
</dbReference>
<sequence>MKQLPMLRIPLKETESVDWEQAIKQYLLTVYGSWNDFSEETAEFNKLREEMSGCNQDSVGLGFYLRYYTELELLEMRISPKEGGGVHAQFNWSDSFNKSAKVSQHSIAFEKASVLFNLGALFSVIADNQYNDHETDEDVENSTQNFKNALSNYQNAAGVFQFVSENFLHAPSNDMNQTTVKFLAKLMLAQAQEVFALNLVINQPDNGKYSLLAKLFQSAANLYKASHELLSTLISDNIWFTSHQNWSNIVKIKRHYFEALANYYQSLVFSNSNKFGEAIGYMKSCSDSLNDAKAVPLTAFSSSDDTKQNFVQLVKAESIKDLVEKVAKELVALERDNDYIYHDSIPQKFNLNAIKAMDAVRPTKLESIFSSPTIKYKSAKNLFQRIVPLKVHEYNSIYSEEKAKRLRTLDEKIEVSNESVNSFCEYWNLPKSVNDIKAIIKDDDSGGALDFDGEFKEFYKHKLKPLSKEIQMESEINFQNFQKERMNSLDIISRCEGLLRSDEQKYNENKLKYGASWSQTDSLLASMEIKNDLIKVKRNLIQTESSDRQMAESFAKIEPLYKLLRNASAFKKELRDYFFTNSSSADKAASLLDLNSNSLLDIDDQSSSDARDLIGTIEADLSALAHLQKEMGLMFSEYKLTIHEDDISDVLVMNKDMPENQIKEVLFAKELEKFEHYELRIEKIIQKRNSIMNSIKVNIGALNSNSTVKDKKQEFSKKQGKKLQMYETLKDFESRYRAVNTGVSNGIKFYDELKRFLNQLESQATSFVSARNEESRKLQGFSSAPKSSSDDLNERLARLNLSTSTAGPPTTTTTSNNIYSSDIANQNRYSSVSSTSWSQSPLIPKKSSISMSTPESSYYQQNLPLPQDIKQQYTPHSLSQQPSSNQSLSMLYGSYSSQPPALPPKQAPSRYEQAPSRYEQAPPLPSQPVSYQQSQQQDNSGMQNSQAGIPFYNSPSNYDSNMYSMFSDQNK</sequence>
<keyword evidence="3" id="KW-0963">Cytoplasm</keyword>
<dbReference type="GO" id="GO:0043328">
    <property type="term" value="P:protein transport to vacuole involved in ubiquitin-dependent protein catabolic process via the multivesicular body sorting pathway"/>
    <property type="evidence" value="ECO:0007669"/>
    <property type="project" value="TreeGrafter"/>
</dbReference>
<feature type="compositionally biased region" description="Low complexity" evidence="6">
    <location>
        <begin position="927"/>
        <end position="946"/>
    </location>
</feature>
<dbReference type="Gene3D" id="1.20.120.560">
    <property type="entry name" value="alix/aip1 in complex with the ypdl late domain"/>
    <property type="match status" value="1"/>
</dbReference>
<evidence type="ECO:0000256" key="3">
    <source>
        <dbReference type="ARBA" id="ARBA00022490"/>
    </source>
</evidence>
<dbReference type="PANTHER" id="PTHR23030">
    <property type="entry name" value="PCD6 INTERACTING PROTEIN-RELATED"/>
    <property type="match status" value="1"/>
</dbReference>
<feature type="compositionally biased region" description="Low complexity" evidence="6">
    <location>
        <begin position="802"/>
        <end position="815"/>
    </location>
</feature>
<evidence type="ECO:0000259" key="7">
    <source>
        <dbReference type="PROSITE" id="PS51180"/>
    </source>
</evidence>
<evidence type="ECO:0000256" key="6">
    <source>
        <dbReference type="SAM" id="MobiDB-lite"/>
    </source>
</evidence>
<feature type="region of interest" description="Disordered" evidence="6">
    <location>
        <begin position="800"/>
        <end position="819"/>
    </location>
</feature>
<dbReference type="AlphaFoldDB" id="A0AAV5QST4"/>
<dbReference type="Proteomes" id="UP001360560">
    <property type="component" value="Unassembled WGS sequence"/>
</dbReference>
<dbReference type="InterPro" id="IPR004328">
    <property type="entry name" value="BRO1_dom"/>
</dbReference>
<keyword evidence="4" id="KW-0967">Endosome</keyword>
<dbReference type="GO" id="GO:0005768">
    <property type="term" value="C:endosome"/>
    <property type="evidence" value="ECO:0007669"/>
    <property type="project" value="UniProtKB-SubCell"/>
</dbReference>
<dbReference type="Pfam" id="PF03097">
    <property type="entry name" value="BRO1"/>
    <property type="match status" value="1"/>
</dbReference>
<dbReference type="InterPro" id="IPR025304">
    <property type="entry name" value="ALIX_V_dom"/>
</dbReference>
<feature type="region of interest" description="Disordered" evidence="6">
    <location>
        <begin position="833"/>
        <end position="860"/>
    </location>
</feature>
<dbReference type="PANTHER" id="PTHR23030:SF30">
    <property type="entry name" value="TYROSINE-PROTEIN PHOSPHATASE NON-RECEPTOR TYPE 23"/>
    <property type="match status" value="1"/>
</dbReference>
<proteinExistence type="predicted"/>
<dbReference type="RefSeq" id="XP_064854194.1">
    <property type="nucleotide sequence ID" value="XM_064998122.1"/>
</dbReference>
<feature type="compositionally biased region" description="Polar residues" evidence="6">
    <location>
        <begin position="847"/>
        <end position="860"/>
    </location>
</feature>
<feature type="compositionally biased region" description="Polar residues" evidence="6">
    <location>
        <begin position="953"/>
        <end position="971"/>
    </location>
</feature>
<evidence type="ECO:0000256" key="2">
    <source>
        <dbReference type="ARBA" id="ARBA00004496"/>
    </source>
</evidence>
<evidence type="ECO:0000256" key="1">
    <source>
        <dbReference type="ARBA" id="ARBA00004177"/>
    </source>
</evidence>
<dbReference type="SMART" id="SM01041">
    <property type="entry name" value="BRO1"/>
    <property type="match status" value="1"/>
</dbReference>
<gene>
    <name evidence="8" type="ORF">DASC09_045230</name>
</gene>